<dbReference type="CDD" id="cd06223">
    <property type="entry name" value="PRTases_typeI"/>
    <property type="match status" value="1"/>
</dbReference>
<sequence>MLVVDDFMKAGGTVNGMKNLLEEFNANLVGIAVLVESEYAEERLVDDYVSLVKIKNVNVKEKQIEVVEGNYFTVS</sequence>
<dbReference type="PANTHER" id="PTHR43864">
    <property type="entry name" value="HYPOXANTHINE/GUANINE PHOSPHORIBOSYLTRANSFERASE"/>
    <property type="match status" value="1"/>
</dbReference>
<dbReference type="InterPro" id="IPR029057">
    <property type="entry name" value="PRTase-like"/>
</dbReference>
<reference evidence="2 3" key="1">
    <citation type="submission" date="2018-06" db="EMBL/GenBank/DDBJ databases">
        <authorList>
            <consortium name="Pathogen Informatics"/>
            <person name="Doyle S."/>
        </authorList>
    </citation>
    <scope>NUCLEOTIDE SEQUENCE [LARGE SCALE GENOMIC DNA]</scope>
    <source>
        <strain evidence="2 3">NCTC13940</strain>
    </source>
</reference>
<protein>
    <submittedName>
        <fullName evidence="2">Pur operon repressor</fullName>
    </submittedName>
</protein>
<dbReference type="SUPFAM" id="SSF53271">
    <property type="entry name" value="PRTase-like"/>
    <property type="match status" value="1"/>
</dbReference>
<name>A0A2X3HCS4_9LIST</name>
<proteinExistence type="predicted"/>
<dbReference type="PANTHER" id="PTHR43864:SF2">
    <property type="entry name" value="PUR OPERON REPRESSOR"/>
    <property type="match status" value="1"/>
</dbReference>
<gene>
    <name evidence="2" type="primary">purR_3</name>
    <name evidence="2" type="ORF">NCTC13940_01789</name>
</gene>
<evidence type="ECO:0000313" key="3">
    <source>
        <dbReference type="Proteomes" id="UP000250257"/>
    </source>
</evidence>
<dbReference type="AlphaFoldDB" id="A0A2X3HCS4"/>
<dbReference type="Gene3D" id="3.40.50.2020">
    <property type="match status" value="1"/>
</dbReference>
<dbReference type="InterPro" id="IPR000836">
    <property type="entry name" value="PRTase_dom"/>
</dbReference>
<dbReference type="InterPro" id="IPR050118">
    <property type="entry name" value="Pur/Pyrimidine_PRTase"/>
</dbReference>
<organism evidence="2 3">
    <name type="scientific">Listeria fleischmannii subsp. fleischmannii</name>
    <dbReference type="NCBI Taxonomy" id="1671902"/>
    <lineage>
        <taxon>Bacteria</taxon>
        <taxon>Bacillati</taxon>
        <taxon>Bacillota</taxon>
        <taxon>Bacilli</taxon>
        <taxon>Bacillales</taxon>
        <taxon>Listeriaceae</taxon>
        <taxon>Listeria</taxon>
    </lineage>
</organism>
<feature type="domain" description="Phosphoribosyltransferase" evidence="1">
    <location>
        <begin position="2"/>
        <end position="61"/>
    </location>
</feature>
<dbReference type="EMBL" id="UAWT01000021">
    <property type="protein sequence ID" value="SQC70111.1"/>
    <property type="molecule type" value="Genomic_DNA"/>
</dbReference>
<accession>A0A2X3HCS4</accession>
<dbReference type="Proteomes" id="UP000250257">
    <property type="component" value="Unassembled WGS sequence"/>
</dbReference>
<dbReference type="Pfam" id="PF00156">
    <property type="entry name" value="Pribosyltran"/>
    <property type="match status" value="1"/>
</dbReference>
<evidence type="ECO:0000259" key="1">
    <source>
        <dbReference type="Pfam" id="PF00156"/>
    </source>
</evidence>
<evidence type="ECO:0000313" key="2">
    <source>
        <dbReference type="EMBL" id="SQC70111.1"/>
    </source>
</evidence>